<evidence type="ECO:0000259" key="6">
    <source>
        <dbReference type="PROSITE" id="PS50850"/>
    </source>
</evidence>
<dbReference type="InterPro" id="IPR050549">
    <property type="entry name" value="MFS_Trehalose_Transporter"/>
</dbReference>
<keyword evidence="3 5" id="KW-1133">Transmembrane helix</keyword>
<feature type="transmembrane region" description="Helical" evidence="5">
    <location>
        <begin position="20"/>
        <end position="42"/>
    </location>
</feature>
<dbReference type="InterPro" id="IPR005829">
    <property type="entry name" value="Sugar_transporter_CS"/>
</dbReference>
<dbReference type="Gene3D" id="1.20.1250.20">
    <property type="entry name" value="MFS general substrate transporter like domains"/>
    <property type="match status" value="1"/>
</dbReference>
<dbReference type="InterPro" id="IPR036259">
    <property type="entry name" value="MFS_trans_sf"/>
</dbReference>
<accession>A0AAW1CVD6</accession>
<dbReference type="SUPFAM" id="SSF103473">
    <property type="entry name" value="MFS general substrate transporter"/>
    <property type="match status" value="1"/>
</dbReference>
<dbReference type="Proteomes" id="UP001461498">
    <property type="component" value="Unassembled WGS sequence"/>
</dbReference>
<proteinExistence type="predicted"/>
<dbReference type="PANTHER" id="PTHR48021:SF47">
    <property type="entry name" value="GH17672P"/>
    <property type="match status" value="1"/>
</dbReference>
<gene>
    <name evidence="7" type="ORF">O3M35_012283</name>
</gene>
<evidence type="ECO:0000256" key="1">
    <source>
        <dbReference type="ARBA" id="ARBA00004141"/>
    </source>
</evidence>
<comment type="caution">
    <text evidence="7">The sequence shown here is derived from an EMBL/GenBank/DDBJ whole genome shotgun (WGS) entry which is preliminary data.</text>
</comment>
<organism evidence="7 8">
    <name type="scientific">Rhynocoris fuscipes</name>
    <dbReference type="NCBI Taxonomy" id="488301"/>
    <lineage>
        <taxon>Eukaryota</taxon>
        <taxon>Metazoa</taxon>
        <taxon>Ecdysozoa</taxon>
        <taxon>Arthropoda</taxon>
        <taxon>Hexapoda</taxon>
        <taxon>Insecta</taxon>
        <taxon>Pterygota</taxon>
        <taxon>Neoptera</taxon>
        <taxon>Paraneoptera</taxon>
        <taxon>Hemiptera</taxon>
        <taxon>Heteroptera</taxon>
        <taxon>Panheteroptera</taxon>
        <taxon>Cimicomorpha</taxon>
        <taxon>Reduviidae</taxon>
        <taxon>Harpactorinae</taxon>
        <taxon>Harpactorini</taxon>
        <taxon>Rhynocoris</taxon>
    </lineage>
</organism>
<dbReference type="InterPro" id="IPR005828">
    <property type="entry name" value="MFS_sugar_transport-like"/>
</dbReference>
<evidence type="ECO:0000313" key="8">
    <source>
        <dbReference type="Proteomes" id="UP001461498"/>
    </source>
</evidence>
<evidence type="ECO:0000256" key="5">
    <source>
        <dbReference type="SAM" id="Phobius"/>
    </source>
</evidence>
<feature type="transmembrane region" description="Helical" evidence="5">
    <location>
        <begin position="79"/>
        <end position="100"/>
    </location>
</feature>
<dbReference type="PROSITE" id="PS50850">
    <property type="entry name" value="MFS"/>
    <property type="match status" value="1"/>
</dbReference>
<dbReference type="InterPro" id="IPR020846">
    <property type="entry name" value="MFS_dom"/>
</dbReference>
<reference evidence="7 8" key="1">
    <citation type="submission" date="2022-12" db="EMBL/GenBank/DDBJ databases">
        <title>Chromosome-level genome assembly of true bugs.</title>
        <authorList>
            <person name="Ma L."/>
            <person name="Li H."/>
        </authorList>
    </citation>
    <scope>NUCLEOTIDE SEQUENCE [LARGE SCALE GENOMIC DNA]</scope>
    <source>
        <strain evidence="7">Lab_2022b</strain>
    </source>
</reference>
<dbReference type="GO" id="GO:0022857">
    <property type="term" value="F:transmembrane transporter activity"/>
    <property type="evidence" value="ECO:0007669"/>
    <property type="project" value="InterPro"/>
</dbReference>
<evidence type="ECO:0000256" key="4">
    <source>
        <dbReference type="ARBA" id="ARBA00023136"/>
    </source>
</evidence>
<feature type="domain" description="Major facilitator superfamily (MFS) profile" evidence="6">
    <location>
        <begin position="1"/>
        <end position="111"/>
    </location>
</feature>
<keyword evidence="8" id="KW-1185">Reference proteome</keyword>
<name>A0AAW1CVD6_9HEMI</name>
<evidence type="ECO:0000256" key="2">
    <source>
        <dbReference type="ARBA" id="ARBA00022692"/>
    </source>
</evidence>
<dbReference type="GO" id="GO:0016020">
    <property type="term" value="C:membrane"/>
    <property type="evidence" value="ECO:0007669"/>
    <property type="project" value="UniProtKB-SubCell"/>
</dbReference>
<dbReference type="EMBL" id="JAPXFL010000009">
    <property type="protein sequence ID" value="KAK9501584.1"/>
    <property type="molecule type" value="Genomic_DNA"/>
</dbReference>
<dbReference type="AlphaFoldDB" id="A0AAW1CVD6"/>
<feature type="transmembrane region" description="Helical" evidence="5">
    <location>
        <begin position="49"/>
        <end position="73"/>
    </location>
</feature>
<dbReference type="PROSITE" id="PS00216">
    <property type="entry name" value="SUGAR_TRANSPORT_1"/>
    <property type="match status" value="1"/>
</dbReference>
<dbReference type="Pfam" id="PF00083">
    <property type="entry name" value="Sugar_tr"/>
    <property type="match status" value="1"/>
</dbReference>
<evidence type="ECO:0000256" key="3">
    <source>
        <dbReference type="ARBA" id="ARBA00022989"/>
    </source>
</evidence>
<evidence type="ECO:0000313" key="7">
    <source>
        <dbReference type="EMBL" id="KAK9501584.1"/>
    </source>
</evidence>
<dbReference type="PANTHER" id="PTHR48021">
    <property type="match status" value="1"/>
</dbReference>
<comment type="subcellular location">
    <subcellularLocation>
        <location evidence="1">Membrane</location>
        <topology evidence="1">Multi-pass membrane protein</topology>
    </subcellularLocation>
</comment>
<keyword evidence="2 5" id="KW-0812">Transmembrane</keyword>
<keyword evidence="4 5" id="KW-0472">Membrane</keyword>
<sequence>MSWTSPTLPKLADILTPDQASLIGSLYSFGAAFGPLTTAICLDSLGRKATLYILGACFLISWIVLATSMNIYVMYAARIIGGLGVGGTFSSGSVFVAEFAEVRDFYFTLST</sequence>
<protein>
    <recommendedName>
        <fullName evidence="6">Major facilitator superfamily (MFS) profile domain-containing protein</fullName>
    </recommendedName>
</protein>